<gene>
    <name evidence="2" type="ORF">LACBIDRAFT_333351</name>
</gene>
<sequence>MTLRTRSYSVVTAAAVVAHPTTTLAMRTLVEAGVVGNGEEFRGFKGSGGLALVKGCWGNHCYVFPWVSFSISLSKRYFGGKTANPRRRGRREQPRHPHSLPPPAYSPRPAQVAMLSGRRVRSAGSGSCSSFAEVALGGQDGGENGEFTLYYGARDPLLNYCVIVILSVLRSQPLCHPGLGTWWGPVDYSHEHVHWFASILDVFAAFSKRSVKINLQYSIIGKYIHPDLFFLFSPSSASSSHPFAPRFRDAGLRHPNDSSSLTGALARTVILNLGAQNDLSVDLLSLSPTGVKCLHAATRNATDFKTVAYAGQRLFVFQNVPTSWTKSDIPQSSTASVADSATTHHYCK</sequence>
<feature type="compositionally biased region" description="Low complexity" evidence="1">
    <location>
        <begin position="332"/>
        <end position="348"/>
    </location>
</feature>
<dbReference type="HOGENOM" id="CLU_797099_0_0_1"/>
<dbReference type="AlphaFoldDB" id="B0DVM2"/>
<protein>
    <submittedName>
        <fullName evidence="2">Predicted protein</fullName>
    </submittedName>
</protein>
<keyword evidence="3" id="KW-1185">Reference proteome</keyword>
<organism evidence="3">
    <name type="scientific">Laccaria bicolor (strain S238N-H82 / ATCC MYA-4686)</name>
    <name type="common">Bicoloured deceiver</name>
    <name type="synonym">Laccaria laccata var. bicolor</name>
    <dbReference type="NCBI Taxonomy" id="486041"/>
    <lineage>
        <taxon>Eukaryota</taxon>
        <taxon>Fungi</taxon>
        <taxon>Dikarya</taxon>
        <taxon>Basidiomycota</taxon>
        <taxon>Agaricomycotina</taxon>
        <taxon>Agaricomycetes</taxon>
        <taxon>Agaricomycetidae</taxon>
        <taxon>Agaricales</taxon>
        <taxon>Agaricineae</taxon>
        <taxon>Hydnangiaceae</taxon>
        <taxon>Laccaria</taxon>
    </lineage>
</organism>
<feature type="region of interest" description="Disordered" evidence="1">
    <location>
        <begin position="82"/>
        <end position="108"/>
    </location>
</feature>
<dbReference type="InParanoid" id="B0DVM2"/>
<accession>B0DVM2</accession>
<reference evidence="2 3" key="1">
    <citation type="journal article" date="2008" name="Nature">
        <title>The genome of Laccaria bicolor provides insights into mycorrhizal symbiosis.</title>
        <authorList>
            <person name="Martin F."/>
            <person name="Aerts A."/>
            <person name="Ahren D."/>
            <person name="Brun A."/>
            <person name="Danchin E.G.J."/>
            <person name="Duchaussoy F."/>
            <person name="Gibon J."/>
            <person name="Kohler A."/>
            <person name="Lindquist E."/>
            <person name="Pereda V."/>
            <person name="Salamov A."/>
            <person name="Shapiro H.J."/>
            <person name="Wuyts J."/>
            <person name="Blaudez D."/>
            <person name="Buee M."/>
            <person name="Brokstein P."/>
            <person name="Canbaeck B."/>
            <person name="Cohen D."/>
            <person name="Courty P.E."/>
            <person name="Coutinho P.M."/>
            <person name="Delaruelle C."/>
            <person name="Detter J.C."/>
            <person name="Deveau A."/>
            <person name="DiFazio S."/>
            <person name="Duplessis S."/>
            <person name="Fraissinet-Tachet L."/>
            <person name="Lucic E."/>
            <person name="Frey-Klett P."/>
            <person name="Fourrey C."/>
            <person name="Feussner I."/>
            <person name="Gay G."/>
            <person name="Grimwood J."/>
            <person name="Hoegger P.J."/>
            <person name="Jain P."/>
            <person name="Kilaru S."/>
            <person name="Labbe J."/>
            <person name="Lin Y.C."/>
            <person name="Legue V."/>
            <person name="Le Tacon F."/>
            <person name="Marmeisse R."/>
            <person name="Melayah D."/>
            <person name="Montanini B."/>
            <person name="Muratet M."/>
            <person name="Nehls U."/>
            <person name="Niculita-Hirzel H."/>
            <person name="Oudot-Le Secq M.P."/>
            <person name="Peter M."/>
            <person name="Quesneville H."/>
            <person name="Rajashekar B."/>
            <person name="Reich M."/>
            <person name="Rouhier N."/>
            <person name="Schmutz J."/>
            <person name="Yin T."/>
            <person name="Chalot M."/>
            <person name="Henrissat B."/>
            <person name="Kuees U."/>
            <person name="Lucas S."/>
            <person name="Van de Peer Y."/>
            <person name="Podila G.K."/>
            <person name="Polle A."/>
            <person name="Pukkila P.J."/>
            <person name="Richardson P.M."/>
            <person name="Rouze P."/>
            <person name="Sanders I.R."/>
            <person name="Stajich J.E."/>
            <person name="Tunlid A."/>
            <person name="Tuskan G."/>
            <person name="Grigoriev I.V."/>
        </authorList>
    </citation>
    <scope>NUCLEOTIDE SEQUENCE [LARGE SCALE GENOMIC DNA]</scope>
    <source>
        <strain evidence="3">S238N-H82 / ATCC MYA-4686</strain>
    </source>
</reference>
<dbReference type="GeneID" id="6083642"/>
<evidence type="ECO:0000313" key="3">
    <source>
        <dbReference type="Proteomes" id="UP000001194"/>
    </source>
</evidence>
<feature type="region of interest" description="Disordered" evidence="1">
    <location>
        <begin position="326"/>
        <end position="348"/>
    </location>
</feature>
<evidence type="ECO:0000256" key="1">
    <source>
        <dbReference type="SAM" id="MobiDB-lite"/>
    </source>
</evidence>
<dbReference type="RefSeq" id="XP_001888031.1">
    <property type="nucleotide sequence ID" value="XM_001887996.1"/>
</dbReference>
<proteinExistence type="predicted"/>
<evidence type="ECO:0000313" key="2">
    <source>
        <dbReference type="EMBL" id="EDR01324.1"/>
    </source>
</evidence>
<dbReference type="KEGG" id="lbc:LACBIDRAFT_333351"/>
<dbReference type="Proteomes" id="UP000001194">
    <property type="component" value="Unassembled WGS sequence"/>
</dbReference>
<name>B0DVM2_LACBS</name>
<dbReference type="EMBL" id="DS547140">
    <property type="protein sequence ID" value="EDR01324.1"/>
    <property type="molecule type" value="Genomic_DNA"/>
</dbReference>
<dbReference type="OrthoDB" id="2831684at2759"/>